<feature type="region of interest" description="Disordered" evidence="1">
    <location>
        <begin position="493"/>
        <end position="534"/>
    </location>
</feature>
<dbReference type="Proteomes" id="UP000597762">
    <property type="component" value="Unassembled WGS sequence"/>
</dbReference>
<accession>A0A812E9S5</accession>
<feature type="compositionally biased region" description="Basic and acidic residues" evidence="1">
    <location>
        <begin position="309"/>
        <end position="321"/>
    </location>
</feature>
<feature type="transmembrane region" description="Helical" evidence="2">
    <location>
        <begin position="212"/>
        <end position="236"/>
    </location>
</feature>
<dbReference type="Pfam" id="PF12877">
    <property type="entry name" value="KIAA1549"/>
    <property type="match status" value="1"/>
</dbReference>
<proteinExistence type="predicted"/>
<reference evidence="3" key="1">
    <citation type="submission" date="2021-01" db="EMBL/GenBank/DDBJ databases">
        <authorList>
            <person name="Li R."/>
            <person name="Bekaert M."/>
        </authorList>
    </citation>
    <scope>NUCLEOTIDE SEQUENCE</scope>
    <source>
        <strain evidence="3">Farmed</strain>
    </source>
</reference>
<feature type="region of interest" description="Disordered" evidence="1">
    <location>
        <begin position="309"/>
        <end position="347"/>
    </location>
</feature>
<dbReference type="AlphaFoldDB" id="A0A812E9S5"/>
<keyword evidence="2" id="KW-1133">Transmembrane helix</keyword>
<dbReference type="PANTHER" id="PTHR21590">
    <property type="entry name" value="SEA DOMAIN-CONTAINING PROTEIN"/>
    <property type="match status" value="1"/>
</dbReference>
<name>A0A812E9S5_ACAPH</name>
<keyword evidence="2" id="KW-0812">Transmembrane</keyword>
<evidence type="ECO:0000256" key="1">
    <source>
        <dbReference type="SAM" id="MobiDB-lite"/>
    </source>
</evidence>
<evidence type="ECO:0000313" key="4">
    <source>
        <dbReference type="Proteomes" id="UP000597762"/>
    </source>
</evidence>
<dbReference type="InterPro" id="IPR024606">
    <property type="entry name" value="KIAA1549"/>
</dbReference>
<keyword evidence="2" id="KW-0472">Membrane</keyword>
<evidence type="ECO:0000256" key="2">
    <source>
        <dbReference type="SAM" id="Phobius"/>
    </source>
</evidence>
<feature type="compositionally biased region" description="Low complexity" evidence="1">
    <location>
        <begin position="336"/>
        <end position="345"/>
    </location>
</feature>
<evidence type="ECO:0000313" key="3">
    <source>
        <dbReference type="EMBL" id="CAE1320668.1"/>
    </source>
</evidence>
<organism evidence="3 4">
    <name type="scientific">Acanthosepion pharaonis</name>
    <name type="common">Pharaoh cuttlefish</name>
    <name type="synonym">Sepia pharaonis</name>
    <dbReference type="NCBI Taxonomy" id="158019"/>
    <lineage>
        <taxon>Eukaryota</taxon>
        <taxon>Metazoa</taxon>
        <taxon>Spiralia</taxon>
        <taxon>Lophotrochozoa</taxon>
        <taxon>Mollusca</taxon>
        <taxon>Cephalopoda</taxon>
        <taxon>Coleoidea</taxon>
        <taxon>Decapodiformes</taxon>
        <taxon>Sepiida</taxon>
        <taxon>Sepiina</taxon>
        <taxon>Sepiidae</taxon>
        <taxon>Acanthosepion</taxon>
    </lineage>
</organism>
<protein>
    <submittedName>
        <fullName evidence="3">Uncharacterized protein</fullName>
    </submittedName>
</protein>
<sequence>MNSISSFVSTLLPTFSVTKTLSHEINTTSLFYSTTKLANHSISDVDKCTNPLVTLDITLPPTSPDPKLNLSQAFQNYWVITVIKVHLDINISAVAFRSEMEHNLAQAYVEAYQRGERILNGTYQPLRKKRFALVKDVALQMINITRSQTTSSNNVTLVYYMEKRGKPVPAISAVRHLLLLQPQELAIYLKHVVVLSAETYLKLPNPEPSKDWIIGAVLGTLLSALFLIWCILFIYFKCFRMRPAKSTHSKSATPQLMFSTSMQDINTDTSEATLIREEKQIERQSSLLKKKGLKKQTYSVALQKVGRKSNKEFGKRREGSVKDAGVGKKKVKSVKKTVNGKTGKNTEMQPDAEINVVNDCQKQNGCVVMEQNEYLKENDNYSDYEIEPPRVQMLPPLSINGCTSSERLSPFHYVNLPPIQHNFSLTASRQEADDELRHQADHLRRIQKQRLKEERRKMRHVELYQNSPHYFLNHGQDMEVESNLRKDVVDDCYPEESRRGSRRRRYKRREKHDLSSQEDSSLNDAYDDGEETWANQPETLQKTREKMHKLLDDAFQLIAKHERKKISPAITSVNSGYTRRSSIVKRRTRRQRTNLLETPPVSCYRKSSPSDSAPEEKLDRLHTPLFLHKRYSPCNHHRVNPAIPPPWNAAGDEAAKIAAEHQAWSSPYVSPRLNRSKILNPSDPREEMCLPTIRYPSDHNLVDFGYQPSFSFNRTRLSSQLSPYASSRQMFNNRHSEYHSVDNSDEMPASLFQSATPYYPSNIENNIELNTFEPPSFAKHLSRSPGSSKTSPIDDEIDAIHKNIKQESSPQPLIQSIREELMRLSNEKGERNSLRSRIVLD</sequence>
<comment type="caution">
    <text evidence="3">The sequence shown here is derived from an EMBL/GenBank/DDBJ whole genome shotgun (WGS) entry which is preliminary data.</text>
</comment>
<keyword evidence="4" id="KW-1185">Reference proteome</keyword>
<dbReference type="PANTHER" id="PTHR21590:SF6">
    <property type="entry name" value="SEA DOMAIN-CONTAINING PROTEIN"/>
    <property type="match status" value="1"/>
</dbReference>
<feature type="compositionally biased region" description="Basic residues" evidence="1">
    <location>
        <begin position="500"/>
        <end position="510"/>
    </location>
</feature>
<gene>
    <name evidence="3" type="ORF">SPHA_70878</name>
</gene>
<dbReference type="EMBL" id="CAHIKZ030005192">
    <property type="protein sequence ID" value="CAE1320668.1"/>
    <property type="molecule type" value="Genomic_DNA"/>
</dbReference>
<dbReference type="OrthoDB" id="6161799at2759"/>